<accession>A0A0R3TJ77</accession>
<reference evidence="3" key="1">
    <citation type="submission" date="2017-02" db="UniProtKB">
        <authorList>
            <consortium name="WormBaseParasite"/>
        </authorList>
    </citation>
    <scope>IDENTIFICATION</scope>
</reference>
<protein>
    <submittedName>
        <fullName evidence="3">Reverse transcriptase</fullName>
    </submittedName>
</protein>
<dbReference type="WBParaSite" id="HNAJ_0000711801-mRNA-1">
    <property type="protein sequence ID" value="HNAJ_0000711801-mRNA-1"/>
    <property type="gene ID" value="HNAJ_0000711801"/>
</dbReference>
<proteinExistence type="predicted"/>
<dbReference type="Proteomes" id="UP000278807">
    <property type="component" value="Unassembled WGS sequence"/>
</dbReference>
<name>A0A0R3TJ77_RODNA</name>
<gene>
    <name evidence="1" type="ORF">HNAJ_LOCUS7114</name>
</gene>
<sequence length="104" mass="11628">MRAGKIEPDQFGPETKQLYTPTSAYSSVRVWLGITYSRLHGVVPTLSGKTKIQYARLLVTATARFGRISKWKGMLTIIYLLSNSDNKNESESTSTYLVEEPLGL</sequence>
<evidence type="ECO:0000313" key="1">
    <source>
        <dbReference type="EMBL" id="VDO02974.1"/>
    </source>
</evidence>
<evidence type="ECO:0000313" key="3">
    <source>
        <dbReference type="WBParaSite" id="HNAJ_0000711801-mRNA-1"/>
    </source>
</evidence>
<evidence type="ECO:0000313" key="2">
    <source>
        <dbReference type="Proteomes" id="UP000278807"/>
    </source>
</evidence>
<organism evidence="3">
    <name type="scientific">Rodentolepis nana</name>
    <name type="common">Dwarf tapeworm</name>
    <name type="synonym">Hymenolepis nana</name>
    <dbReference type="NCBI Taxonomy" id="102285"/>
    <lineage>
        <taxon>Eukaryota</taxon>
        <taxon>Metazoa</taxon>
        <taxon>Spiralia</taxon>
        <taxon>Lophotrochozoa</taxon>
        <taxon>Platyhelminthes</taxon>
        <taxon>Cestoda</taxon>
        <taxon>Eucestoda</taxon>
        <taxon>Cyclophyllidea</taxon>
        <taxon>Hymenolepididae</taxon>
        <taxon>Rodentolepis</taxon>
    </lineage>
</organism>
<keyword evidence="2" id="KW-1185">Reference proteome</keyword>
<reference evidence="1 2" key="2">
    <citation type="submission" date="2018-11" db="EMBL/GenBank/DDBJ databases">
        <authorList>
            <consortium name="Pathogen Informatics"/>
        </authorList>
    </citation>
    <scope>NUCLEOTIDE SEQUENCE [LARGE SCALE GENOMIC DNA]</scope>
</reference>
<dbReference type="AlphaFoldDB" id="A0A0R3TJ77"/>
<dbReference type="EMBL" id="UZAE01010634">
    <property type="protein sequence ID" value="VDO02974.1"/>
    <property type="molecule type" value="Genomic_DNA"/>
</dbReference>